<gene>
    <name evidence="2" type="ORF">C0Q70_11068</name>
</gene>
<organism evidence="2 3">
    <name type="scientific">Pomacea canaliculata</name>
    <name type="common">Golden apple snail</name>
    <dbReference type="NCBI Taxonomy" id="400727"/>
    <lineage>
        <taxon>Eukaryota</taxon>
        <taxon>Metazoa</taxon>
        <taxon>Spiralia</taxon>
        <taxon>Lophotrochozoa</taxon>
        <taxon>Mollusca</taxon>
        <taxon>Gastropoda</taxon>
        <taxon>Caenogastropoda</taxon>
        <taxon>Architaenioglossa</taxon>
        <taxon>Ampullarioidea</taxon>
        <taxon>Ampullariidae</taxon>
        <taxon>Pomacea</taxon>
    </lineage>
</organism>
<dbReference type="AlphaFoldDB" id="A0A2T7P4Z3"/>
<name>A0A2T7P4Z3_POMCA</name>
<accession>A0A2T7P4Z3</accession>
<evidence type="ECO:0000313" key="2">
    <source>
        <dbReference type="EMBL" id="PVD28480.1"/>
    </source>
</evidence>
<sequence length="154" mass="16949">MLHIIVVEPARRHIYYSCAPHALARFSDSYNVQGGLAPTLRASLIFTQHPRFREGLKCEAPKSTQTHAHAKVRTTPARTRTHAHTPMLLHVAEQKDDETEERERERCVCVCVWRMVEDGGGGVGRGGGGSGGDSAKSLAAKREDLHTLLTQPCV</sequence>
<dbReference type="Proteomes" id="UP000245119">
    <property type="component" value="Linkage Group LG6"/>
</dbReference>
<comment type="caution">
    <text evidence="2">The sequence shown here is derived from an EMBL/GenBank/DDBJ whole genome shotgun (WGS) entry which is preliminary data.</text>
</comment>
<reference evidence="2 3" key="1">
    <citation type="submission" date="2018-04" db="EMBL/GenBank/DDBJ databases">
        <title>The genome of golden apple snail Pomacea canaliculata provides insight into stress tolerance and invasive adaptation.</title>
        <authorList>
            <person name="Liu C."/>
            <person name="Liu B."/>
            <person name="Ren Y."/>
            <person name="Zhang Y."/>
            <person name="Wang H."/>
            <person name="Li S."/>
            <person name="Jiang F."/>
            <person name="Yin L."/>
            <person name="Zhang G."/>
            <person name="Qian W."/>
            <person name="Fan W."/>
        </authorList>
    </citation>
    <scope>NUCLEOTIDE SEQUENCE [LARGE SCALE GENOMIC DNA]</scope>
    <source>
        <strain evidence="2">SZHN2017</strain>
        <tissue evidence="2">Muscle</tissue>
    </source>
</reference>
<feature type="region of interest" description="Disordered" evidence="1">
    <location>
        <begin position="60"/>
        <end position="80"/>
    </location>
</feature>
<keyword evidence="3" id="KW-1185">Reference proteome</keyword>
<protein>
    <submittedName>
        <fullName evidence="2">Uncharacterized protein</fullName>
    </submittedName>
</protein>
<evidence type="ECO:0000256" key="1">
    <source>
        <dbReference type="SAM" id="MobiDB-lite"/>
    </source>
</evidence>
<proteinExistence type="predicted"/>
<dbReference type="EMBL" id="PZQS01000006">
    <property type="protein sequence ID" value="PVD28480.1"/>
    <property type="molecule type" value="Genomic_DNA"/>
</dbReference>
<evidence type="ECO:0000313" key="3">
    <source>
        <dbReference type="Proteomes" id="UP000245119"/>
    </source>
</evidence>